<dbReference type="SUPFAM" id="SSF48371">
    <property type="entry name" value="ARM repeat"/>
    <property type="match status" value="1"/>
</dbReference>
<dbReference type="Pfam" id="PF05804">
    <property type="entry name" value="KAP"/>
    <property type="match status" value="1"/>
</dbReference>
<feature type="transmembrane region" description="Helical" evidence="5">
    <location>
        <begin position="860"/>
        <end position="881"/>
    </location>
</feature>
<dbReference type="InterPro" id="IPR008658">
    <property type="entry name" value="KAP3"/>
</dbReference>
<evidence type="ECO:0000313" key="8">
    <source>
        <dbReference type="Proteomes" id="UP000050794"/>
    </source>
</evidence>
<feature type="transmembrane region" description="Helical" evidence="5">
    <location>
        <begin position="949"/>
        <end position="971"/>
    </location>
</feature>
<dbReference type="EMBL" id="UYWY01019731">
    <property type="protein sequence ID" value="VDM38986.1"/>
    <property type="molecule type" value="Genomic_DNA"/>
</dbReference>
<dbReference type="Pfam" id="PF01545">
    <property type="entry name" value="Cation_efflux"/>
    <property type="match status" value="1"/>
</dbReference>
<dbReference type="Gene3D" id="1.20.1510.10">
    <property type="entry name" value="Cation efflux protein transmembrane domain"/>
    <property type="match status" value="1"/>
</dbReference>
<feature type="domain" description="Cation efflux protein transmembrane" evidence="6">
    <location>
        <begin position="721"/>
        <end position="892"/>
    </location>
</feature>
<dbReference type="WBParaSite" id="TCNE_0000766501-mRNA-1">
    <property type="protein sequence ID" value="TCNE_0000766501-mRNA-1"/>
    <property type="gene ID" value="TCNE_0000766501"/>
</dbReference>
<dbReference type="InterPro" id="IPR027469">
    <property type="entry name" value="Cation_efflux_TMD_sf"/>
</dbReference>
<dbReference type="GO" id="GO:0019894">
    <property type="term" value="F:kinesin binding"/>
    <property type="evidence" value="ECO:0007669"/>
    <property type="project" value="InterPro"/>
</dbReference>
<evidence type="ECO:0000259" key="6">
    <source>
        <dbReference type="Pfam" id="PF01545"/>
    </source>
</evidence>
<dbReference type="PANTHER" id="PTHR15605:SF2">
    <property type="entry name" value="KINESIN-ASSOCIATED PROTEIN 3"/>
    <property type="match status" value="1"/>
</dbReference>
<feature type="transmembrane region" description="Helical" evidence="5">
    <location>
        <begin position="918"/>
        <end position="937"/>
    </location>
</feature>
<protein>
    <submittedName>
        <fullName evidence="9">Kinesin-associated protein</fullName>
    </submittedName>
</protein>
<dbReference type="GO" id="GO:0005930">
    <property type="term" value="C:axoneme"/>
    <property type="evidence" value="ECO:0007669"/>
    <property type="project" value="TreeGrafter"/>
</dbReference>
<name>A0A183UGP5_TOXCA</name>
<evidence type="ECO:0000313" key="9">
    <source>
        <dbReference type="WBParaSite" id="TCNE_0000766501-mRNA-1"/>
    </source>
</evidence>
<evidence type="ECO:0000256" key="2">
    <source>
        <dbReference type="ARBA" id="ARBA00022692"/>
    </source>
</evidence>
<dbReference type="SMART" id="SM01297">
    <property type="entry name" value="KAP"/>
    <property type="match status" value="1"/>
</dbReference>
<reference evidence="9" key="1">
    <citation type="submission" date="2016-06" db="UniProtKB">
        <authorList>
            <consortium name="WormBaseParasite"/>
        </authorList>
    </citation>
    <scope>IDENTIFICATION</scope>
</reference>
<dbReference type="InterPro" id="IPR011989">
    <property type="entry name" value="ARM-like"/>
</dbReference>
<feature type="transmembrane region" description="Helical" evidence="5">
    <location>
        <begin position="888"/>
        <end position="912"/>
    </location>
</feature>
<dbReference type="AlphaFoldDB" id="A0A183UGP5"/>
<dbReference type="PANTHER" id="PTHR15605">
    <property type="entry name" value="KINESIN-ASSOCIATED PROTEINS"/>
    <property type="match status" value="1"/>
</dbReference>
<gene>
    <name evidence="7" type="ORF">TCNE_LOCUS7665</name>
</gene>
<evidence type="ECO:0000256" key="3">
    <source>
        <dbReference type="ARBA" id="ARBA00022989"/>
    </source>
</evidence>
<sequence>MEAAVLDSDTSTLASHSKHYQKIIRLKDLNEGVDITALARYVLERCPIIPEYRVVELEQILYYLQKRQQLTTSGSPSTNGIVAAFNISLNSGSDSSILLTALDSVSSTRASIANIDEYIEMLYEEIAEKTRGTALILQLCRNAGNIQQLVENETLIGALSRVLRDDWKKSFELATNIVSIFSAFSSYTQFQSIVAHYKVGALCMQIIEYELKRSSAWSAEVGVSDERTARKLNLAIRKQQQLIASCVNLLMNLADDVKVELKMVHRDIVLLLSKCITDKEANVDLLIAAVQFLLKLSIFADNRDAMVAGHVVDSLCALFPIENGVLRRNVIRVLFNLSFDVSLRNQMVSAGLVSHIAPLIDGDESALNLMYQLSINDDAKAMITFTDTIQTLMRRVLSGSATNVVKALLVNIAIEKRNAQLICGTDGRGLDLIIESALGSKDQLLLKLIRNIAAHSGSSQSMFAKWATKLLEKAISEEEHLARAGTPSNDSFAVEYLGTVNQLVAVNWAQFAEQLSLVPWIQRKLALHVKGRGSNDLLLQVVILCGTMARQLEAARLLLPVVDQLVELLSAQQEDDEMVVQVVYVFYALITHVELSESLMGGSANVGAYLMDLMHDRNAPIRAMCDRALSLIAERSEEWSHKMDIERFRWHNAQWLEMVAEGGTLTSMDSAISHSPDIFNEVFGAEDILDDTTAVTQSFTRNMGGISIEWSNGNVRHACLWAGVCAICTLLLLGIVSVTRSLVLTSAAWLSVFSFFSLVSTIVSLSVTHKPSASYSFGFARAPVLAVFSTTVLATLSSIFLIKESVEHLLESEQHSHPHRLYMVGALAASLSLEIAAYAVKNQPFQHVLTASSSSSLQEHFADVSHAICYILPGLSVFLLPRLNAMSILAFLTTCACLVTHWCGLNFFIFYFGRELQYFYFPIYLSSSLNLCKYFLVPSAFISRFVADLWWMDAVAALVLSLCVFATMWPLSTYTGRILLQTSPPHVHNQLDRCMSEASTVDGVLELRSAHFWQLDFGSMAGTVDVRVRRDADEQRVLAAVTEKLSSVVSLLTVQVRGLVNQGGQNN</sequence>
<feature type="transmembrane region" description="Helical" evidence="5">
    <location>
        <begin position="720"/>
        <end position="739"/>
    </location>
</feature>
<evidence type="ECO:0000256" key="4">
    <source>
        <dbReference type="ARBA" id="ARBA00023136"/>
    </source>
</evidence>
<dbReference type="Gene3D" id="1.25.10.10">
    <property type="entry name" value="Leucine-rich Repeat Variant"/>
    <property type="match status" value="1"/>
</dbReference>
<dbReference type="SUPFAM" id="SSF161111">
    <property type="entry name" value="Cation efflux protein transmembrane domain-like"/>
    <property type="match status" value="1"/>
</dbReference>
<proteinExistence type="predicted"/>
<keyword evidence="4 5" id="KW-0472">Membrane</keyword>
<dbReference type="InterPro" id="IPR058533">
    <property type="entry name" value="Cation_efflux_TM"/>
</dbReference>
<dbReference type="GO" id="GO:0016939">
    <property type="term" value="C:kinesin II complex"/>
    <property type="evidence" value="ECO:0007669"/>
    <property type="project" value="TreeGrafter"/>
</dbReference>
<accession>A0A183UGP5</accession>
<feature type="transmembrane region" description="Helical" evidence="5">
    <location>
        <begin position="779"/>
        <end position="801"/>
    </location>
</feature>
<dbReference type="Proteomes" id="UP000050794">
    <property type="component" value="Unassembled WGS sequence"/>
</dbReference>
<feature type="transmembrane region" description="Helical" evidence="5">
    <location>
        <begin position="746"/>
        <end position="767"/>
    </location>
</feature>
<dbReference type="GO" id="GO:0007018">
    <property type="term" value="P:microtubule-based movement"/>
    <property type="evidence" value="ECO:0007669"/>
    <property type="project" value="TreeGrafter"/>
</dbReference>
<keyword evidence="2 5" id="KW-0812">Transmembrane</keyword>
<dbReference type="InterPro" id="IPR016024">
    <property type="entry name" value="ARM-type_fold"/>
</dbReference>
<feature type="transmembrane region" description="Helical" evidence="5">
    <location>
        <begin position="821"/>
        <end position="840"/>
    </location>
</feature>
<reference evidence="7 8" key="2">
    <citation type="submission" date="2018-11" db="EMBL/GenBank/DDBJ databases">
        <authorList>
            <consortium name="Pathogen Informatics"/>
        </authorList>
    </citation>
    <scope>NUCLEOTIDE SEQUENCE [LARGE SCALE GENOMIC DNA]</scope>
</reference>
<evidence type="ECO:0000313" key="7">
    <source>
        <dbReference type="EMBL" id="VDM38986.1"/>
    </source>
</evidence>
<evidence type="ECO:0000256" key="5">
    <source>
        <dbReference type="SAM" id="Phobius"/>
    </source>
</evidence>
<evidence type="ECO:0000256" key="1">
    <source>
        <dbReference type="ARBA" id="ARBA00004141"/>
    </source>
</evidence>
<dbReference type="GO" id="GO:0016020">
    <property type="term" value="C:membrane"/>
    <property type="evidence" value="ECO:0007669"/>
    <property type="project" value="UniProtKB-SubCell"/>
</dbReference>
<dbReference type="GO" id="GO:0035869">
    <property type="term" value="C:ciliary transition zone"/>
    <property type="evidence" value="ECO:0007669"/>
    <property type="project" value="TreeGrafter"/>
</dbReference>
<comment type="subcellular location">
    <subcellularLocation>
        <location evidence="1">Membrane</location>
        <topology evidence="1">Multi-pass membrane protein</topology>
    </subcellularLocation>
</comment>
<organism evidence="8 9">
    <name type="scientific">Toxocara canis</name>
    <name type="common">Canine roundworm</name>
    <dbReference type="NCBI Taxonomy" id="6265"/>
    <lineage>
        <taxon>Eukaryota</taxon>
        <taxon>Metazoa</taxon>
        <taxon>Ecdysozoa</taxon>
        <taxon>Nematoda</taxon>
        <taxon>Chromadorea</taxon>
        <taxon>Rhabditida</taxon>
        <taxon>Spirurina</taxon>
        <taxon>Ascaridomorpha</taxon>
        <taxon>Ascaridoidea</taxon>
        <taxon>Toxocaridae</taxon>
        <taxon>Toxocara</taxon>
    </lineage>
</organism>
<dbReference type="GO" id="GO:0044782">
    <property type="term" value="P:cilium organization"/>
    <property type="evidence" value="ECO:0007669"/>
    <property type="project" value="TreeGrafter"/>
</dbReference>
<keyword evidence="3 5" id="KW-1133">Transmembrane helix</keyword>
<keyword evidence="8" id="KW-1185">Reference proteome</keyword>
<dbReference type="GO" id="GO:0008324">
    <property type="term" value="F:monoatomic cation transmembrane transporter activity"/>
    <property type="evidence" value="ECO:0007669"/>
    <property type="project" value="InterPro"/>
</dbReference>